<dbReference type="SMART" id="SM00233">
    <property type="entry name" value="PH"/>
    <property type="match status" value="1"/>
</dbReference>
<evidence type="ECO:0000313" key="3">
    <source>
        <dbReference type="EMBL" id="TRY65437.1"/>
    </source>
</evidence>
<dbReference type="STRING" id="623744.A0A553NJ65"/>
<name>A0A553NJ65_9TELE</name>
<dbReference type="Pfam" id="PF02174">
    <property type="entry name" value="IRS"/>
    <property type="match status" value="1"/>
</dbReference>
<evidence type="ECO:0000313" key="4">
    <source>
        <dbReference type="Proteomes" id="UP000316079"/>
    </source>
</evidence>
<dbReference type="PANTHER" id="PTHR21258">
    <property type="entry name" value="DOCKING PROTEIN RELATED"/>
    <property type="match status" value="1"/>
</dbReference>
<dbReference type="EMBL" id="SRMA01026914">
    <property type="protein sequence ID" value="TRY65437.1"/>
    <property type="molecule type" value="Genomic_DNA"/>
</dbReference>
<dbReference type="PROSITE" id="PS51064">
    <property type="entry name" value="IRS_PTB"/>
    <property type="match status" value="1"/>
</dbReference>
<dbReference type="InterPro" id="IPR002404">
    <property type="entry name" value="IRS_PTB"/>
</dbReference>
<dbReference type="InterPro" id="IPR001849">
    <property type="entry name" value="PH_domain"/>
</dbReference>
<dbReference type="AlphaFoldDB" id="A0A553NJ65"/>
<dbReference type="Pfam" id="PF00169">
    <property type="entry name" value="PH"/>
    <property type="match status" value="1"/>
</dbReference>
<keyword evidence="4" id="KW-1185">Reference proteome</keyword>
<dbReference type="InterPro" id="IPR050996">
    <property type="entry name" value="Docking_Protein_DOK"/>
</dbReference>
<dbReference type="GO" id="GO:0043410">
    <property type="term" value="P:positive regulation of MAPK cascade"/>
    <property type="evidence" value="ECO:0007669"/>
    <property type="project" value="TreeGrafter"/>
</dbReference>
<dbReference type="GO" id="GO:0007169">
    <property type="term" value="P:cell surface receptor protein tyrosine kinase signaling pathway"/>
    <property type="evidence" value="ECO:0007669"/>
    <property type="project" value="TreeGrafter"/>
</dbReference>
<feature type="domain" description="PH" evidence="1">
    <location>
        <begin position="4"/>
        <end position="118"/>
    </location>
</feature>
<feature type="domain" description="IRS-type PTB" evidence="2">
    <location>
        <begin position="154"/>
        <end position="258"/>
    </location>
</feature>
<organism evidence="3 4">
    <name type="scientific">Danionella cerebrum</name>
    <dbReference type="NCBI Taxonomy" id="2873325"/>
    <lineage>
        <taxon>Eukaryota</taxon>
        <taxon>Metazoa</taxon>
        <taxon>Chordata</taxon>
        <taxon>Craniata</taxon>
        <taxon>Vertebrata</taxon>
        <taxon>Euteleostomi</taxon>
        <taxon>Actinopterygii</taxon>
        <taxon>Neopterygii</taxon>
        <taxon>Teleostei</taxon>
        <taxon>Ostariophysi</taxon>
        <taxon>Cypriniformes</taxon>
        <taxon>Danionidae</taxon>
        <taxon>Danioninae</taxon>
        <taxon>Danionella</taxon>
    </lineage>
</organism>
<sequence>MEEDIRKKGMLYFHQQRFGKKWRKVWCVLVAESKRSVSRLELYEYKQSSKKKASTKHKPDYKQVIRLRDCIRISDCDMSDCPKACATFLLETCDKVYVFAVLHPELKDWTQSLCEQAFPDLEAERRSQKSLYSEIASASSTRESDNSFYDTTDCVRDFQVISMSTDAAIRCELFGEYILTPLSDCLLLKDTKTKEEVYKWPYCYIRKFGQDMLSFSFEAGRRCESGEGNFEFATHQGERLFNVVSAAIQNLPKQSMAKPISFDQAEQSRVPENMDDDIIRSQESDFLIQNKKQAALQKSSEMLEPAPKSFSSISNQMMDTHSELETQEPVYATVSKAPQKSASSSNSHTHWQTLRNSVQQSAFLKDCFTPYISTDVPITQEEKVTAEDPTDLLGDFIKQLPINDAFQNTNVEAIYAYPQDAQDRGEWVVSALYEDPEEIMKANQSAHDGADELDFFSTHSTAAHSEPAQNSEEAFPIYDNFRLKPRQM</sequence>
<accession>A0A553NJ65</accession>
<gene>
    <name evidence="3" type="ORF">DNTS_008768</name>
</gene>
<dbReference type="Proteomes" id="UP000316079">
    <property type="component" value="Unassembled WGS sequence"/>
</dbReference>
<dbReference type="OrthoDB" id="6020914at2759"/>
<dbReference type="SUPFAM" id="SSF50729">
    <property type="entry name" value="PH domain-like"/>
    <property type="match status" value="2"/>
</dbReference>
<dbReference type="SMART" id="SM00310">
    <property type="entry name" value="PTBI"/>
    <property type="match status" value="1"/>
</dbReference>
<dbReference type="SMART" id="SM01244">
    <property type="entry name" value="IRS"/>
    <property type="match status" value="1"/>
</dbReference>
<proteinExistence type="predicted"/>
<evidence type="ECO:0000259" key="2">
    <source>
        <dbReference type="PROSITE" id="PS51064"/>
    </source>
</evidence>
<comment type="caution">
    <text evidence="3">The sequence shown here is derived from an EMBL/GenBank/DDBJ whole genome shotgun (WGS) entry which is preliminary data.</text>
</comment>
<dbReference type="InterPro" id="IPR011993">
    <property type="entry name" value="PH-like_dom_sf"/>
</dbReference>
<dbReference type="PANTHER" id="PTHR21258:SF14">
    <property type="entry name" value="DOCKING PROTEIN 2"/>
    <property type="match status" value="1"/>
</dbReference>
<dbReference type="PROSITE" id="PS50003">
    <property type="entry name" value="PH_DOMAIN"/>
    <property type="match status" value="1"/>
</dbReference>
<reference evidence="3 4" key="1">
    <citation type="journal article" date="2019" name="Sci. Data">
        <title>Hybrid genome assembly and annotation of Danionella translucida.</title>
        <authorList>
            <person name="Kadobianskyi M."/>
            <person name="Schulze L."/>
            <person name="Schuelke M."/>
            <person name="Judkewitz B."/>
        </authorList>
    </citation>
    <scope>NUCLEOTIDE SEQUENCE [LARGE SCALE GENOMIC DNA]</scope>
    <source>
        <strain evidence="3 4">Bolton</strain>
    </source>
</reference>
<evidence type="ECO:0000259" key="1">
    <source>
        <dbReference type="PROSITE" id="PS50003"/>
    </source>
</evidence>
<evidence type="ECO:0008006" key="5">
    <source>
        <dbReference type="Google" id="ProtNLM"/>
    </source>
</evidence>
<dbReference type="Gene3D" id="2.30.29.30">
    <property type="entry name" value="Pleckstrin-homology domain (PH domain)/Phosphotyrosine-binding domain (PTB)"/>
    <property type="match status" value="2"/>
</dbReference>
<dbReference type="GO" id="GO:0007265">
    <property type="term" value="P:Ras protein signal transduction"/>
    <property type="evidence" value="ECO:0007669"/>
    <property type="project" value="TreeGrafter"/>
</dbReference>
<protein>
    <recommendedName>
        <fullName evidence="5">IRS-type PTB domain-containing protein</fullName>
    </recommendedName>
</protein>
<dbReference type="GO" id="GO:0005737">
    <property type="term" value="C:cytoplasm"/>
    <property type="evidence" value="ECO:0007669"/>
    <property type="project" value="TreeGrafter"/>
</dbReference>